<dbReference type="Proteomes" id="UP000366872">
    <property type="component" value="Unassembled WGS sequence"/>
</dbReference>
<dbReference type="GO" id="GO:0003700">
    <property type="term" value="F:DNA-binding transcription factor activity"/>
    <property type="evidence" value="ECO:0007669"/>
    <property type="project" value="TreeGrafter"/>
</dbReference>
<proteinExistence type="predicted"/>
<keyword evidence="2" id="KW-0238">DNA-binding</keyword>
<evidence type="ECO:0000256" key="3">
    <source>
        <dbReference type="ARBA" id="ARBA00023163"/>
    </source>
</evidence>
<dbReference type="InterPro" id="IPR046335">
    <property type="entry name" value="LacI/GalR-like_sensor"/>
</dbReference>
<name>A0A6C2TY87_PONDE</name>
<evidence type="ECO:0000313" key="6">
    <source>
        <dbReference type="Proteomes" id="UP000366872"/>
    </source>
</evidence>
<dbReference type="CDD" id="cd01392">
    <property type="entry name" value="HTH_LacI"/>
    <property type="match status" value="1"/>
</dbReference>
<dbReference type="Gene3D" id="3.40.50.2300">
    <property type="match status" value="2"/>
</dbReference>
<dbReference type="CDD" id="cd06267">
    <property type="entry name" value="PBP1_LacI_sugar_binding-like"/>
    <property type="match status" value="1"/>
</dbReference>
<dbReference type="Pfam" id="PF13377">
    <property type="entry name" value="Peripla_BP_3"/>
    <property type="match status" value="1"/>
</dbReference>
<dbReference type="RefSeq" id="WP_136078250.1">
    <property type="nucleotide sequence ID" value="NZ_CAAHFG010000001.1"/>
</dbReference>
<evidence type="ECO:0000256" key="2">
    <source>
        <dbReference type="ARBA" id="ARBA00023125"/>
    </source>
</evidence>
<reference evidence="5 6" key="1">
    <citation type="submission" date="2019-04" db="EMBL/GenBank/DDBJ databases">
        <authorList>
            <person name="Van Vliet M D."/>
        </authorList>
    </citation>
    <scope>NUCLEOTIDE SEQUENCE [LARGE SCALE GENOMIC DNA]</scope>
    <source>
        <strain evidence="5 6">F1</strain>
    </source>
</reference>
<sequence length="331" mass="35767">MATLYDVCKKTGLSTATVSRVINGSNAVTEKTRKIVQDAMKELDYRPNQAARMLAGKKTDTIGVIFPEIDNGFYVQVLRGIDNAAKEAGLHLLTAFYHDKTGLKHTLQSLASRGRTDSIVMINNDLSDRQLKNLVNDAVPIVMIGHSAETSASFDVVGIDNTNGAAAAVAHLLEKGIDDVMLLTGPADNFDSMQRLNGVKMAFEDAGKDFSKARIIESFFTYDGGIQHMTEYLDAGNPAPEALFAFNDRMALGAVEALKNKGLSVPEDVIVAGFDDTEIALYAGLTSVHVPMMDIGYEAANLAIRRVDQKKFNPSTITVTTSLTVRKSSKG</sequence>
<dbReference type="SMART" id="SM00354">
    <property type="entry name" value="HTH_LACI"/>
    <property type="match status" value="1"/>
</dbReference>
<dbReference type="EMBL" id="CAAHFG010000001">
    <property type="protein sequence ID" value="VGO12602.1"/>
    <property type="molecule type" value="Genomic_DNA"/>
</dbReference>
<dbReference type="GO" id="GO:0000976">
    <property type="term" value="F:transcription cis-regulatory region binding"/>
    <property type="evidence" value="ECO:0007669"/>
    <property type="project" value="TreeGrafter"/>
</dbReference>
<feature type="domain" description="HTH lacI-type" evidence="4">
    <location>
        <begin position="2"/>
        <end position="56"/>
    </location>
</feature>
<evidence type="ECO:0000256" key="1">
    <source>
        <dbReference type="ARBA" id="ARBA00023015"/>
    </source>
</evidence>
<dbReference type="SUPFAM" id="SSF53822">
    <property type="entry name" value="Periplasmic binding protein-like I"/>
    <property type="match status" value="1"/>
</dbReference>
<keyword evidence="1" id="KW-0805">Transcription regulation</keyword>
<organism evidence="5 6">
    <name type="scientific">Pontiella desulfatans</name>
    <dbReference type="NCBI Taxonomy" id="2750659"/>
    <lineage>
        <taxon>Bacteria</taxon>
        <taxon>Pseudomonadati</taxon>
        <taxon>Kiritimatiellota</taxon>
        <taxon>Kiritimatiellia</taxon>
        <taxon>Kiritimatiellales</taxon>
        <taxon>Pontiellaceae</taxon>
        <taxon>Pontiella</taxon>
    </lineage>
</organism>
<dbReference type="AlphaFoldDB" id="A0A6C2TY87"/>
<evidence type="ECO:0000313" key="5">
    <source>
        <dbReference type="EMBL" id="VGO12602.1"/>
    </source>
</evidence>
<dbReference type="InterPro" id="IPR000843">
    <property type="entry name" value="HTH_LacI"/>
</dbReference>
<dbReference type="SUPFAM" id="SSF47413">
    <property type="entry name" value="lambda repressor-like DNA-binding domains"/>
    <property type="match status" value="1"/>
</dbReference>
<dbReference type="PROSITE" id="PS50932">
    <property type="entry name" value="HTH_LACI_2"/>
    <property type="match status" value="1"/>
</dbReference>
<evidence type="ECO:0000259" key="4">
    <source>
        <dbReference type="PROSITE" id="PS50932"/>
    </source>
</evidence>
<dbReference type="PANTHER" id="PTHR30146:SF109">
    <property type="entry name" value="HTH-TYPE TRANSCRIPTIONAL REGULATOR GALS"/>
    <property type="match status" value="1"/>
</dbReference>
<dbReference type="InterPro" id="IPR028082">
    <property type="entry name" value="Peripla_BP_I"/>
</dbReference>
<keyword evidence="3" id="KW-0804">Transcription</keyword>
<dbReference type="Pfam" id="PF00356">
    <property type="entry name" value="LacI"/>
    <property type="match status" value="1"/>
</dbReference>
<dbReference type="PANTHER" id="PTHR30146">
    <property type="entry name" value="LACI-RELATED TRANSCRIPTIONAL REPRESSOR"/>
    <property type="match status" value="1"/>
</dbReference>
<gene>
    <name evidence="5" type="primary">ccpA_2</name>
    <name evidence="5" type="ORF">PDESU_01155</name>
</gene>
<keyword evidence="6" id="KW-1185">Reference proteome</keyword>
<dbReference type="InterPro" id="IPR010982">
    <property type="entry name" value="Lambda_DNA-bd_dom_sf"/>
</dbReference>
<protein>
    <submittedName>
        <fullName evidence="5">Catabolite control protein A</fullName>
    </submittedName>
</protein>
<accession>A0A6C2TY87</accession>
<dbReference type="Gene3D" id="1.10.260.40">
    <property type="entry name" value="lambda repressor-like DNA-binding domains"/>
    <property type="match status" value="1"/>
</dbReference>